<name>A0A2I1G4U4_9GLOM</name>
<dbReference type="Pfam" id="PF05057">
    <property type="entry name" value="DUF676"/>
    <property type="match status" value="1"/>
</dbReference>
<dbReference type="PANTHER" id="PTHR12482">
    <property type="entry name" value="LIPASE ROG1-RELATED-RELATED"/>
    <property type="match status" value="1"/>
</dbReference>
<dbReference type="InterPro" id="IPR007751">
    <property type="entry name" value="DUF676_lipase-like"/>
</dbReference>
<dbReference type="VEuPathDB" id="FungiDB:RhiirFUN_009841"/>
<dbReference type="SUPFAM" id="SSF53474">
    <property type="entry name" value="alpha/beta-Hydrolases"/>
    <property type="match status" value="1"/>
</dbReference>
<gene>
    <name evidence="3" type="ORF">RhiirA4_500991</name>
</gene>
<dbReference type="Gene3D" id="3.40.50.1820">
    <property type="entry name" value="alpha/beta hydrolase"/>
    <property type="match status" value="1"/>
</dbReference>
<proteinExistence type="inferred from homology"/>
<comment type="similarity">
    <text evidence="1">Belongs to the putative lipase ROG1 family.</text>
</comment>
<evidence type="ECO:0000313" key="3">
    <source>
        <dbReference type="EMBL" id="PKY41606.1"/>
    </source>
</evidence>
<comment type="caution">
    <text evidence="3">The sequence shown here is derived from an EMBL/GenBank/DDBJ whole genome shotgun (WGS) entry which is preliminary data.</text>
</comment>
<dbReference type="InterPro" id="IPR029058">
    <property type="entry name" value="AB_hydrolase_fold"/>
</dbReference>
<evidence type="ECO:0000256" key="1">
    <source>
        <dbReference type="ARBA" id="ARBA00007920"/>
    </source>
</evidence>
<keyword evidence="4" id="KW-1185">Reference proteome</keyword>
<evidence type="ECO:0000313" key="4">
    <source>
        <dbReference type="Proteomes" id="UP000234323"/>
    </source>
</evidence>
<organism evidence="3 4">
    <name type="scientific">Rhizophagus irregularis</name>
    <dbReference type="NCBI Taxonomy" id="588596"/>
    <lineage>
        <taxon>Eukaryota</taxon>
        <taxon>Fungi</taxon>
        <taxon>Fungi incertae sedis</taxon>
        <taxon>Mucoromycota</taxon>
        <taxon>Glomeromycotina</taxon>
        <taxon>Glomeromycetes</taxon>
        <taxon>Glomerales</taxon>
        <taxon>Glomeraceae</taxon>
        <taxon>Rhizophagus</taxon>
    </lineage>
</organism>
<sequence>MSQNLVRIWYSFSELSIGEISRYRIIFDQSINNSLPPIHNLIIKISNKTPLIYRGAVLSGPYNLSASVVSTDYVKKKQILDSIPNCKPSISCGESWKLTLTIPSNSIGDWTIEIISEILFSITRIKYKISLFAIIPKNVDKTDNYSSLITHEFYKTIDIFRLPDLSILDSKNDIHLVVLTHGLNGSILDELYLRETIQERYSNNNKIVVYASDVNHSLTEEGIEKCSKRLANHLLKYIGWNTSHKPFISKISMVGHSLGGLFNLFVAGYLQSVTNGTFFEKIEPIHFIAFASPLLGSTQLAWYIKIPMKLGLLGKTGKELILKKRKTDQEPLLLSISHPTSPSHIALMKFRNRTLYSNVVNDNLVFLKTSSLYFVDLDEDDIIKIGIRENLKFFFASLNPPKITEDYLTRSLSGISPIIHDKVYIPEDIPPPSLQNNLSIEEKIARNWHKDMTWRKILVRIEGEAHMTVIVRRKWINAAGTRVIEHLLDNHEL</sequence>
<dbReference type="OrthoDB" id="5368485at2759"/>
<dbReference type="PANTHER" id="PTHR12482:SF62">
    <property type="entry name" value="LIPASE ROG1-RELATED"/>
    <property type="match status" value="1"/>
</dbReference>
<dbReference type="VEuPathDB" id="FungiDB:RhiirA1_532672"/>
<dbReference type="GO" id="GO:0047372">
    <property type="term" value="F:monoacylglycerol lipase activity"/>
    <property type="evidence" value="ECO:0007669"/>
    <property type="project" value="TreeGrafter"/>
</dbReference>
<dbReference type="AlphaFoldDB" id="A0A2I1G4U4"/>
<feature type="domain" description="DUF676" evidence="2">
    <location>
        <begin position="171"/>
        <end position="369"/>
    </location>
</feature>
<evidence type="ECO:0000259" key="2">
    <source>
        <dbReference type="Pfam" id="PF05057"/>
    </source>
</evidence>
<accession>A0A2I1G4U4</accession>
<reference evidence="3 4" key="1">
    <citation type="submission" date="2015-10" db="EMBL/GenBank/DDBJ databases">
        <title>Genome analyses suggest a sexual origin of heterokaryosis in a supposedly ancient asexual fungus.</title>
        <authorList>
            <person name="Ropars J."/>
            <person name="Sedzielewska K."/>
            <person name="Noel J."/>
            <person name="Charron P."/>
            <person name="Farinelli L."/>
            <person name="Marton T."/>
            <person name="Kruger M."/>
            <person name="Pelin A."/>
            <person name="Brachmann A."/>
            <person name="Corradi N."/>
        </authorList>
    </citation>
    <scope>NUCLEOTIDE SEQUENCE [LARGE SCALE GENOMIC DNA]</scope>
    <source>
        <strain evidence="3 4">A4</strain>
    </source>
</reference>
<protein>
    <submittedName>
        <fullName evidence="3">DUF676-domain-containing protein</fullName>
    </submittedName>
</protein>
<dbReference type="VEuPathDB" id="FungiDB:FUN_006897"/>
<dbReference type="EMBL" id="LLXI01000157">
    <property type="protein sequence ID" value="PKY41606.1"/>
    <property type="molecule type" value="Genomic_DNA"/>
</dbReference>
<dbReference type="Proteomes" id="UP000234323">
    <property type="component" value="Unassembled WGS sequence"/>
</dbReference>
<dbReference type="InterPro" id="IPR044294">
    <property type="entry name" value="Lipase-like"/>
</dbReference>